<dbReference type="Pfam" id="PF02518">
    <property type="entry name" value="HATPase_c"/>
    <property type="match status" value="1"/>
</dbReference>
<dbReference type="PROSITE" id="PS50109">
    <property type="entry name" value="HIS_KIN"/>
    <property type="match status" value="1"/>
</dbReference>
<evidence type="ECO:0000256" key="1">
    <source>
        <dbReference type="ARBA" id="ARBA00000085"/>
    </source>
</evidence>
<protein>
    <recommendedName>
        <fullName evidence="2">histidine kinase</fullName>
        <ecNumber evidence="2">2.7.13.3</ecNumber>
    </recommendedName>
</protein>
<evidence type="ECO:0000256" key="7">
    <source>
        <dbReference type="SAM" id="MobiDB-lite"/>
    </source>
</evidence>
<dbReference type="PANTHER" id="PTHR44936">
    <property type="entry name" value="SENSOR PROTEIN CREC"/>
    <property type="match status" value="1"/>
</dbReference>
<feature type="compositionally biased region" description="Acidic residues" evidence="7">
    <location>
        <begin position="145"/>
        <end position="155"/>
    </location>
</feature>
<feature type="region of interest" description="Disordered" evidence="7">
    <location>
        <begin position="136"/>
        <end position="168"/>
    </location>
</feature>
<accession>A0ABS2ME38</accession>
<evidence type="ECO:0000256" key="3">
    <source>
        <dbReference type="ARBA" id="ARBA00022553"/>
    </source>
</evidence>
<keyword evidence="3" id="KW-0597">Phosphoprotein</keyword>
<dbReference type="RefSeq" id="WP_193667214.1">
    <property type="nucleotide sequence ID" value="NZ_JACDTV010000001.1"/>
</dbReference>
<feature type="compositionally biased region" description="Basic and acidic residues" evidence="7">
    <location>
        <begin position="313"/>
        <end position="326"/>
    </location>
</feature>
<dbReference type="InterPro" id="IPR036890">
    <property type="entry name" value="HATPase_C_sf"/>
</dbReference>
<evidence type="ECO:0000259" key="9">
    <source>
        <dbReference type="PROSITE" id="PS50109"/>
    </source>
</evidence>
<dbReference type="PRINTS" id="PR00344">
    <property type="entry name" value="BCTRLSENSOR"/>
</dbReference>
<name>A0ABS2ME38_9ACTN</name>
<keyword evidence="6" id="KW-0902">Two-component regulatory system</keyword>
<proteinExistence type="predicted"/>
<dbReference type="InterPro" id="IPR003594">
    <property type="entry name" value="HATPase_dom"/>
</dbReference>
<feature type="domain" description="Histidine kinase" evidence="9">
    <location>
        <begin position="83"/>
        <end position="312"/>
    </location>
</feature>
<evidence type="ECO:0000256" key="5">
    <source>
        <dbReference type="ARBA" id="ARBA00022777"/>
    </source>
</evidence>
<gene>
    <name evidence="10" type="ORF">JOE61_003265</name>
</gene>
<dbReference type="InterPro" id="IPR005467">
    <property type="entry name" value="His_kinase_dom"/>
</dbReference>
<keyword evidence="8" id="KW-1133">Transmembrane helix</keyword>
<dbReference type="InterPro" id="IPR050980">
    <property type="entry name" value="2C_sensor_his_kinase"/>
</dbReference>
<dbReference type="EC" id="2.7.13.3" evidence="2"/>
<keyword evidence="11" id="KW-1185">Reference proteome</keyword>
<dbReference type="SMART" id="SM00387">
    <property type="entry name" value="HATPase_c"/>
    <property type="match status" value="1"/>
</dbReference>
<dbReference type="EMBL" id="JAFBBZ010000001">
    <property type="protein sequence ID" value="MBM7509451.1"/>
    <property type="molecule type" value="Genomic_DNA"/>
</dbReference>
<evidence type="ECO:0000256" key="4">
    <source>
        <dbReference type="ARBA" id="ARBA00022679"/>
    </source>
</evidence>
<comment type="catalytic activity">
    <reaction evidence="1">
        <text>ATP + protein L-histidine = ADP + protein N-phospho-L-histidine.</text>
        <dbReference type="EC" id="2.7.13.3"/>
    </reaction>
</comment>
<keyword evidence="8" id="KW-0472">Membrane</keyword>
<evidence type="ECO:0000313" key="10">
    <source>
        <dbReference type="EMBL" id="MBM7509451.1"/>
    </source>
</evidence>
<dbReference type="InterPro" id="IPR004358">
    <property type="entry name" value="Sig_transdc_His_kin-like_C"/>
</dbReference>
<evidence type="ECO:0000313" key="11">
    <source>
        <dbReference type="Proteomes" id="UP000732378"/>
    </source>
</evidence>
<dbReference type="GO" id="GO:0016301">
    <property type="term" value="F:kinase activity"/>
    <property type="evidence" value="ECO:0007669"/>
    <property type="project" value="UniProtKB-KW"/>
</dbReference>
<feature type="transmembrane region" description="Helical" evidence="8">
    <location>
        <begin position="34"/>
        <end position="53"/>
    </location>
</feature>
<organism evidence="10 11">
    <name type="scientific">Nocardioides salarius</name>
    <dbReference type="NCBI Taxonomy" id="374513"/>
    <lineage>
        <taxon>Bacteria</taxon>
        <taxon>Bacillati</taxon>
        <taxon>Actinomycetota</taxon>
        <taxon>Actinomycetes</taxon>
        <taxon>Propionibacteriales</taxon>
        <taxon>Nocardioidaceae</taxon>
        <taxon>Nocardioides</taxon>
    </lineage>
</organism>
<sequence>MLPRPCIVLVPIAVLAVVCVSVLVNGVSRDAATASSWLAAGCLLALLVAWARARAACQQARRELDEVCERVDETERLLGEDEDTLHEARTALAGLVLSDRLLQEHDELLDEQTRARLLHLRERDLDRIQHLLSGGLRHVPPAEPDVLDADEEGEQPPEHGEAAGPAATYDDVPVAPLVVDALVAAQLRGEPVDEPAPDLPDAMVLAEPHDVAEILDILLRNAARHAPGARVEVTVEQGEDQVWVRVSDQGPGVAEGLRSTLFTRGARGPSSPGSGLGLAMARRLAERNGGGLELEETGPRGTTFALRLPTSDPDQRTDDTHEDHENVTTTEDDTMPTTHRLVAVPPCHAHSA</sequence>
<dbReference type="SUPFAM" id="SSF55874">
    <property type="entry name" value="ATPase domain of HSP90 chaperone/DNA topoisomerase II/histidine kinase"/>
    <property type="match status" value="1"/>
</dbReference>
<feature type="transmembrane region" description="Helical" evidence="8">
    <location>
        <begin position="7"/>
        <end position="28"/>
    </location>
</feature>
<feature type="region of interest" description="Disordered" evidence="7">
    <location>
        <begin position="291"/>
        <end position="334"/>
    </location>
</feature>
<keyword evidence="8" id="KW-0812">Transmembrane</keyword>
<dbReference type="Gene3D" id="3.30.565.10">
    <property type="entry name" value="Histidine kinase-like ATPase, C-terminal domain"/>
    <property type="match status" value="1"/>
</dbReference>
<keyword evidence="4" id="KW-0808">Transferase</keyword>
<dbReference type="Proteomes" id="UP000732378">
    <property type="component" value="Unassembled WGS sequence"/>
</dbReference>
<keyword evidence="5 10" id="KW-0418">Kinase</keyword>
<comment type="caution">
    <text evidence="10">The sequence shown here is derived from an EMBL/GenBank/DDBJ whole genome shotgun (WGS) entry which is preliminary data.</text>
</comment>
<dbReference type="PANTHER" id="PTHR44936:SF9">
    <property type="entry name" value="SENSOR PROTEIN CREC"/>
    <property type="match status" value="1"/>
</dbReference>
<reference evidence="10 11" key="1">
    <citation type="submission" date="2021-01" db="EMBL/GenBank/DDBJ databases">
        <title>Sequencing the genomes of 1000 actinobacteria strains.</title>
        <authorList>
            <person name="Klenk H.-P."/>
        </authorList>
    </citation>
    <scope>NUCLEOTIDE SEQUENCE [LARGE SCALE GENOMIC DNA]</scope>
    <source>
        <strain evidence="10 11">DSM 18239</strain>
    </source>
</reference>
<evidence type="ECO:0000256" key="6">
    <source>
        <dbReference type="ARBA" id="ARBA00023012"/>
    </source>
</evidence>
<evidence type="ECO:0000256" key="2">
    <source>
        <dbReference type="ARBA" id="ARBA00012438"/>
    </source>
</evidence>
<evidence type="ECO:0000256" key="8">
    <source>
        <dbReference type="SAM" id="Phobius"/>
    </source>
</evidence>